<protein>
    <submittedName>
        <fullName evidence="2">Uu.00g125380.m01.CDS01</fullName>
    </submittedName>
</protein>
<feature type="transmembrane region" description="Helical" evidence="1">
    <location>
        <begin position="47"/>
        <end position="64"/>
    </location>
</feature>
<gene>
    <name evidence="2" type="ORF">KHLLAP_LOCUS5612</name>
</gene>
<feature type="transmembrane region" description="Helical" evidence="1">
    <location>
        <begin position="114"/>
        <end position="142"/>
    </location>
</feature>
<keyword evidence="1" id="KW-1133">Transmembrane helix</keyword>
<keyword evidence="1" id="KW-0472">Membrane</keyword>
<dbReference type="Proteomes" id="UP001295740">
    <property type="component" value="Unassembled WGS sequence"/>
</dbReference>
<keyword evidence="3" id="KW-1185">Reference proteome</keyword>
<evidence type="ECO:0000313" key="3">
    <source>
        <dbReference type="Proteomes" id="UP001295740"/>
    </source>
</evidence>
<reference evidence="2" key="1">
    <citation type="submission" date="2023-10" db="EMBL/GenBank/DDBJ databases">
        <authorList>
            <person name="Hackl T."/>
        </authorList>
    </citation>
    <scope>NUCLEOTIDE SEQUENCE</scope>
</reference>
<name>A0AAI8YHP2_9PEZI</name>
<sequence>MIQKETAFATLVVSIAFATNIELQTGWTTTKVTSILKHQLWPQLWNVYLTFVLRFLLGPLQVYLRGPGLRALLTSIASFGTITPYEWLCAHGSLRVWALENIEENVDLPDVPRIVEFLIVGALKLAVDFLLILGLTLGRFFIIHKAIMELFKPALPPSLNGALLNMKPSTEMGFFLDNLEATVTEIDWHPWLLQHLLQGLTQIAIVIILNLVTTHLQVKIAAIVDREVIYGQTSPTPQRSVRASHCIPVYLFAEPRSSSE</sequence>
<evidence type="ECO:0000313" key="2">
    <source>
        <dbReference type="EMBL" id="CAJ2505144.1"/>
    </source>
</evidence>
<dbReference type="AlphaFoldDB" id="A0AAI8YHP2"/>
<comment type="caution">
    <text evidence="2">The sequence shown here is derived from an EMBL/GenBank/DDBJ whole genome shotgun (WGS) entry which is preliminary data.</text>
</comment>
<proteinExistence type="predicted"/>
<evidence type="ECO:0000256" key="1">
    <source>
        <dbReference type="SAM" id="Phobius"/>
    </source>
</evidence>
<accession>A0AAI8YHP2</accession>
<keyword evidence="1" id="KW-0812">Transmembrane</keyword>
<organism evidence="2 3">
    <name type="scientific">Anthostomella pinea</name>
    <dbReference type="NCBI Taxonomy" id="933095"/>
    <lineage>
        <taxon>Eukaryota</taxon>
        <taxon>Fungi</taxon>
        <taxon>Dikarya</taxon>
        <taxon>Ascomycota</taxon>
        <taxon>Pezizomycotina</taxon>
        <taxon>Sordariomycetes</taxon>
        <taxon>Xylariomycetidae</taxon>
        <taxon>Xylariales</taxon>
        <taxon>Xylariaceae</taxon>
        <taxon>Anthostomella</taxon>
    </lineage>
</organism>
<dbReference type="EMBL" id="CAUWAG010000007">
    <property type="protein sequence ID" value="CAJ2505144.1"/>
    <property type="molecule type" value="Genomic_DNA"/>
</dbReference>